<evidence type="ECO:0000256" key="1">
    <source>
        <dbReference type="ARBA" id="ARBA00006040"/>
    </source>
</evidence>
<comment type="cofactor">
    <cofactor evidence="7">
        <name>Zn(2+)</name>
        <dbReference type="ChEBI" id="CHEBI:29105"/>
    </cofactor>
    <text evidence="7">Binds 1 zinc ion.</text>
</comment>
<dbReference type="GO" id="GO:0004222">
    <property type="term" value="F:metalloendopeptidase activity"/>
    <property type="evidence" value="ECO:0007669"/>
    <property type="project" value="InterPro"/>
</dbReference>
<dbReference type="InterPro" id="IPR024077">
    <property type="entry name" value="Neurolysin/TOP_dom2"/>
</dbReference>
<dbReference type="SUPFAM" id="SSF55486">
    <property type="entry name" value="Metalloproteases ('zincins'), catalytic domain"/>
    <property type="match status" value="1"/>
</dbReference>
<dbReference type="Gene3D" id="3.40.390.10">
    <property type="entry name" value="Collagenase (Catalytic Domain)"/>
    <property type="match status" value="1"/>
</dbReference>
<dbReference type="PANTHER" id="PTHR43660">
    <property type="entry name" value="DIPEPTIDYL CARBOXYPEPTIDASE"/>
    <property type="match status" value="1"/>
</dbReference>
<sequence length="700" mass="82975">MKILSILNSLIFTEKELYFHKEKEKMQHPFLKNEEIINFEELKPECIVNDIEEGIKICKENIQKIKEIPINQSTFENTVRAFDNSIIPLKDIMYKINILILCRSDIKEYSLLNEEIFSKEVLFKSSIYTDNELFKLIENNYKQKEVLEFDQKQLIEKIYNDFIDGGILLNDSQKNKFIQLKEEIFKLSKKYLSNVINDTDKYSLLIEDKNKLDGIPSNILEHYFNEAQKRKLKGYLITLQASSYLPLLKYCKNEEIRKEIFIQYNSLCSKGEYDNTNIINKVLEKRQEIAKLLGYSNYSEYITKRRMVKSSTNAMNFIEDLHQKILPFFKKEVEEIIKYKKEQTGNNELNPWDINFYIEQIKEKQLNYNEEEIRQYFPEPIVFKVLFEVYKRLYGITFCYNKTIKGWHQDVKYYDIINSNNIRLGGVYFDLYSRKGKKAGGFHDVLRTNYLNEQGILIKPLGVVVCNFLPPNNDGISYFSHSELKTLFHESGHLMHTILSKQRFASLTGMNVEWDFVELPSQIMENWIYEKEVFHLFNEVGGIKEIPQEIYNKIIQTRMFMSAFYMMRQLKFSKIDLELHQHYIQSNLPLDHFISLITENYDYPFSSPSLSIIRHFSHLFNLTYCYASGYYSYKWAEILEADAFELFKENGIFNSLIATKFKTSILEMGGSKPASELFKEFRGRDPDPSALLKKLNLIDY</sequence>
<evidence type="ECO:0000256" key="6">
    <source>
        <dbReference type="ARBA" id="ARBA00023049"/>
    </source>
</evidence>
<dbReference type="FunFam" id="3.40.390.10:FF:000100">
    <property type="entry name" value="Oligopeptidase A, putative"/>
    <property type="match status" value="1"/>
</dbReference>
<evidence type="ECO:0000256" key="4">
    <source>
        <dbReference type="ARBA" id="ARBA00022801"/>
    </source>
</evidence>
<dbReference type="InterPro" id="IPR034005">
    <property type="entry name" value="M3A_DCP"/>
</dbReference>
<keyword evidence="2 7" id="KW-0645">Protease</keyword>
<dbReference type="GeneID" id="20076515"/>
<dbReference type="EMBL" id="JH929869">
    <property type="protein sequence ID" value="EKE37328.1"/>
    <property type="molecule type" value="Genomic_DNA"/>
</dbReference>
<dbReference type="VEuPathDB" id="AmoebaDB:ENU1_201170"/>
<keyword evidence="4 7" id="KW-0378">Hydrolase</keyword>
<dbReference type="PANTHER" id="PTHR43660:SF1">
    <property type="entry name" value="DIPEPTIDYL CARBOXYPEPTIDASE"/>
    <property type="match status" value="1"/>
</dbReference>
<dbReference type="Proteomes" id="UP000006769">
    <property type="component" value="Unassembled WGS sequence"/>
</dbReference>
<proteinExistence type="inferred from homology"/>
<evidence type="ECO:0000313" key="9">
    <source>
        <dbReference type="EMBL" id="EKE37328.1"/>
    </source>
</evidence>
<dbReference type="GO" id="GO:0046872">
    <property type="term" value="F:metal ion binding"/>
    <property type="evidence" value="ECO:0007669"/>
    <property type="project" value="UniProtKB-UniRule"/>
</dbReference>
<dbReference type="InterPro" id="IPR045090">
    <property type="entry name" value="Pept_M3A_M3B"/>
</dbReference>
<evidence type="ECO:0000256" key="3">
    <source>
        <dbReference type="ARBA" id="ARBA00022723"/>
    </source>
</evidence>
<dbReference type="AlphaFoldDB" id="K2GQT8"/>
<evidence type="ECO:0000256" key="7">
    <source>
        <dbReference type="RuleBase" id="RU003435"/>
    </source>
</evidence>
<dbReference type="OMA" id="TEYFAFK"/>
<name>K2GQT8_ENTNP</name>
<reference evidence="9 10" key="1">
    <citation type="submission" date="2011-11" db="EMBL/GenBank/DDBJ databases">
        <authorList>
            <person name="Hannick L."/>
            <person name="Karamycheva S."/>
            <person name="Lorenzi H."/>
            <person name="Caler E."/>
        </authorList>
    </citation>
    <scope>NUCLEOTIDE SEQUENCE [LARGE SCALE GENOMIC DNA]</scope>
    <source>
        <strain evidence="9 10">P19</strain>
    </source>
</reference>
<dbReference type="CDD" id="cd06456">
    <property type="entry name" value="M3A_DCP"/>
    <property type="match status" value="1"/>
</dbReference>
<evidence type="ECO:0000313" key="10">
    <source>
        <dbReference type="Proteomes" id="UP000006769"/>
    </source>
</evidence>
<keyword evidence="5 7" id="KW-0862">Zinc</keyword>
<dbReference type="InterPro" id="IPR024079">
    <property type="entry name" value="MetalloPept_cat_dom_sf"/>
</dbReference>
<dbReference type="GO" id="GO:0006508">
    <property type="term" value="P:proteolysis"/>
    <property type="evidence" value="ECO:0007669"/>
    <property type="project" value="UniProtKB-KW"/>
</dbReference>
<feature type="domain" description="Peptidase M3A/M3B catalytic" evidence="8">
    <location>
        <begin position="247"/>
        <end position="696"/>
    </location>
</feature>
<organism evidence="9 10">
    <name type="scientific">Entamoeba nuttalli (strain P19)</name>
    <name type="common">Amoeba</name>
    <dbReference type="NCBI Taxonomy" id="1076696"/>
    <lineage>
        <taxon>Eukaryota</taxon>
        <taxon>Amoebozoa</taxon>
        <taxon>Evosea</taxon>
        <taxon>Archamoebae</taxon>
        <taxon>Mastigamoebida</taxon>
        <taxon>Entamoebidae</taxon>
        <taxon>Entamoeba</taxon>
    </lineage>
</organism>
<dbReference type="OrthoDB" id="534666at2759"/>
<evidence type="ECO:0000256" key="2">
    <source>
        <dbReference type="ARBA" id="ARBA00022670"/>
    </source>
</evidence>
<keyword evidence="6 7" id="KW-0482">Metalloprotease</keyword>
<accession>K2GQT8</accession>
<dbReference type="Pfam" id="PF01432">
    <property type="entry name" value="Peptidase_M3"/>
    <property type="match status" value="1"/>
</dbReference>
<dbReference type="RefSeq" id="XP_008860336.1">
    <property type="nucleotide sequence ID" value="XM_008862114.1"/>
</dbReference>
<dbReference type="Gene3D" id="1.10.1370.10">
    <property type="entry name" value="Neurolysin, domain 3"/>
    <property type="match status" value="1"/>
</dbReference>
<protein>
    <submittedName>
        <fullName evidence="9">Oligopeptidase A, putative</fullName>
    </submittedName>
</protein>
<evidence type="ECO:0000259" key="8">
    <source>
        <dbReference type="Pfam" id="PF01432"/>
    </source>
</evidence>
<keyword evidence="3 7" id="KW-0479">Metal-binding</keyword>
<dbReference type="InterPro" id="IPR001567">
    <property type="entry name" value="Pept_M3A_M3B_dom"/>
</dbReference>
<gene>
    <name evidence="9" type="ORF">ENU1_201170</name>
</gene>
<evidence type="ECO:0000256" key="5">
    <source>
        <dbReference type="ARBA" id="ARBA00022833"/>
    </source>
</evidence>
<comment type="similarity">
    <text evidence="1 7">Belongs to the peptidase M3 family.</text>
</comment>